<feature type="region of interest" description="Disordered" evidence="6">
    <location>
        <begin position="31"/>
        <end position="148"/>
    </location>
</feature>
<dbReference type="Gene3D" id="2.40.160.110">
    <property type="match status" value="2"/>
</dbReference>
<keyword evidence="1 7" id="KW-0812">Transmembrane</keyword>
<dbReference type="GO" id="GO:0005886">
    <property type="term" value="C:plasma membrane"/>
    <property type="evidence" value="ECO:0007669"/>
    <property type="project" value="TreeGrafter"/>
</dbReference>
<evidence type="ECO:0000256" key="3">
    <source>
        <dbReference type="ARBA" id="ARBA00022989"/>
    </source>
</evidence>
<feature type="compositionally biased region" description="Low complexity" evidence="6">
    <location>
        <begin position="87"/>
        <end position="117"/>
    </location>
</feature>
<dbReference type="PANTHER" id="PTHR11506:SF41">
    <property type="entry name" value="LYSOSOME-ASSOCIATED MEMBRANE GLYCOPROTEIN 1-LIKE"/>
    <property type="match status" value="1"/>
</dbReference>
<dbReference type="PRINTS" id="PR00336">
    <property type="entry name" value="LYSASSOCTDMP"/>
</dbReference>
<dbReference type="AlphaFoldDB" id="A0AAD9JU76"/>
<feature type="compositionally biased region" description="Polar residues" evidence="6">
    <location>
        <begin position="73"/>
        <end position="86"/>
    </location>
</feature>
<feature type="signal peptide" evidence="8">
    <location>
        <begin position="1"/>
        <end position="27"/>
    </location>
</feature>
<evidence type="ECO:0000256" key="7">
    <source>
        <dbReference type="SAM" id="Phobius"/>
    </source>
</evidence>
<keyword evidence="2 8" id="KW-0732">Signal</keyword>
<evidence type="ECO:0000256" key="8">
    <source>
        <dbReference type="SAM" id="SignalP"/>
    </source>
</evidence>
<evidence type="ECO:0000256" key="4">
    <source>
        <dbReference type="ARBA" id="ARBA00023136"/>
    </source>
</evidence>
<evidence type="ECO:0000256" key="5">
    <source>
        <dbReference type="ARBA" id="ARBA00023180"/>
    </source>
</evidence>
<dbReference type="EMBL" id="JAODUP010000154">
    <property type="protein sequence ID" value="KAK2159378.1"/>
    <property type="molecule type" value="Genomic_DNA"/>
</dbReference>
<dbReference type="Proteomes" id="UP001208570">
    <property type="component" value="Unassembled WGS sequence"/>
</dbReference>
<sequence length="350" mass="37500">MMNNQNRTRHLLAIGLCTVLCIVLIQAAATSEQVKSSEDKYSADPEQPSDTAADDEPSPDSDPSLGAEPIPNNGASSDTESSSNAEPSDTGSSSDVGPSSDNSLTSDSDVGPALDDGPVPDDGDGLASDQKPDPVGGTDAVSPTSGPQYPGITLYNGSEICFRANHYGQILITYYTSGLSKVNDVYNGQTKILTRTLDFPDKRQLQGTCGKERITFSLTWGDGNYTLTLDFVQKTSDGEVHFEAPSNFSYECRTEEDITLYVLRNGSRDQSVIESVDISVWDVKIQAFEVPQTGVFSEGASCKPDIDKNIPHQNIVPVAVAACLAGVIVVIVIAYFFIKKRPSTQYSAME</sequence>
<dbReference type="InterPro" id="IPR002000">
    <property type="entry name" value="Lysosome-assoc_membr_glycop"/>
</dbReference>
<comment type="caution">
    <text evidence="9">The sequence shown here is derived from an EMBL/GenBank/DDBJ whole genome shotgun (WGS) entry which is preliminary data.</text>
</comment>
<keyword evidence="3 7" id="KW-1133">Transmembrane helix</keyword>
<keyword evidence="10" id="KW-1185">Reference proteome</keyword>
<protein>
    <submittedName>
        <fullName evidence="9">Uncharacterized protein</fullName>
    </submittedName>
</protein>
<feature type="transmembrane region" description="Helical" evidence="7">
    <location>
        <begin position="315"/>
        <end position="338"/>
    </location>
</feature>
<evidence type="ECO:0000256" key="6">
    <source>
        <dbReference type="SAM" id="MobiDB-lite"/>
    </source>
</evidence>
<gene>
    <name evidence="9" type="ORF">LSH36_154g09000</name>
</gene>
<dbReference type="GO" id="GO:0072594">
    <property type="term" value="P:establishment of protein localization to organelle"/>
    <property type="evidence" value="ECO:0007669"/>
    <property type="project" value="TreeGrafter"/>
</dbReference>
<dbReference type="PANTHER" id="PTHR11506">
    <property type="entry name" value="LYSOSOME-ASSOCIATED MEMBRANE GLYCOPROTEIN"/>
    <property type="match status" value="1"/>
</dbReference>
<accession>A0AAD9JU76</accession>
<evidence type="ECO:0000313" key="9">
    <source>
        <dbReference type="EMBL" id="KAK2159378.1"/>
    </source>
</evidence>
<dbReference type="GO" id="GO:0031902">
    <property type="term" value="C:late endosome membrane"/>
    <property type="evidence" value="ECO:0007669"/>
    <property type="project" value="TreeGrafter"/>
</dbReference>
<feature type="chain" id="PRO_5041975977" evidence="8">
    <location>
        <begin position="28"/>
        <end position="350"/>
    </location>
</feature>
<name>A0AAD9JU76_9ANNE</name>
<reference evidence="9" key="1">
    <citation type="journal article" date="2023" name="Mol. Biol. Evol.">
        <title>Third-Generation Sequencing Reveals the Adaptive Role of the Epigenome in Three Deep-Sea Polychaetes.</title>
        <authorList>
            <person name="Perez M."/>
            <person name="Aroh O."/>
            <person name="Sun Y."/>
            <person name="Lan Y."/>
            <person name="Juniper S.K."/>
            <person name="Young C.R."/>
            <person name="Angers B."/>
            <person name="Qian P.Y."/>
        </authorList>
    </citation>
    <scope>NUCLEOTIDE SEQUENCE</scope>
    <source>
        <strain evidence="9">P08H-3</strain>
    </source>
</reference>
<evidence type="ECO:0000256" key="2">
    <source>
        <dbReference type="ARBA" id="ARBA00022729"/>
    </source>
</evidence>
<dbReference type="GO" id="GO:0005765">
    <property type="term" value="C:lysosomal membrane"/>
    <property type="evidence" value="ECO:0007669"/>
    <property type="project" value="TreeGrafter"/>
</dbReference>
<evidence type="ECO:0000313" key="10">
    <source>
        <dbReference type="Proteomes" id="UP001208570"/>
    </source>
</evidence>
<keyword evidence="4 7" id="KW-0472">Membrane</keyword>
<keyword evidence="5" id="KW-0325">Glycoprotein</keyword>
<organism evidence="9 10">
    <name type="scientific">Paralvinella palmiformis</name>
    <dbReference type="NCBI Taxonomy" id="53620"/>
    <lineage>
        <taxon>Eukaryota</taxon>
        <taxon>Metazoa</taxon>
        <taxon>Spiralia</taxon>
        <taxon>Lophotrochozoa</taxon>
        <taxon>Annelida</taxon>
        <taxon>Polychaeta</taxon>
        <taxon>Sedentaria</taxon>
        <taxon>Canalipalpata</taxon>
        <taxon>Terebellida</taxon>
        <taxon>Terebelliformia</taxon>
        <taxon>Alvinellidae</taxon>
        <taxon>Paralvinella</taxon>
    </lineage>
</organism>
<proteinExistence type="predicted"/>
<evidence type="ECO:0000256" key="1">
    <source>
        <dbReference type="ARBA" id="ARBA00022692"/>
    </source>
</evidence>